<evidence type="ECO:0000313" key="6">
    <source>
        <dbReference type="EMBL" id="ANP38702.1"/>
    </source>
</evidence>
<keyword evidence="2" id="KW-1134">Transmembrane beta strand</keyword>
<name>A0A1B0ZWV3_9RHOB</name>
<evidence type="ECO:0000256" key="3">
    <source>
        <dbReference type="ARBA" id="ARBA00023136"/>
    </source>
</evidence>
<organism evidence="6 7">
    <name type="scientific">Phaeobacter gallaeciensis</name>
    <dbReference type="NCBI Taxonomy" id="60890"/>
    <lineage>
        <taxon>Bacteria</taxon>
        <taxon>Pseudomonadati</taxon>
        <taxon>Pseudomonadota</taxon>
        <taxon>Alphaproteobacteria</taxon>
        <taxon>Rhodobacterales</taxon>
        <taxon>Roseobacteraceae</taxon>
        <taxon>Phaeobacter</taxon>
    </lineage>
</organism>
<keyword evidence="4" id="KW-0732">Signal</keyword>
<feature type="domain" description="Bacterial surface antigen (D15)" evidence="5">
    <location>
        <begin position="402"/>
        <end position="603"/>
    </location>
</feature>
<keyword evidence="7" id="KW-1185">Reference proteome</keyword>
<comment type="subcellular location">
    <subcellularLocation>
        <location evidence="1">Membrane</location>
    </subcellularLocation>
</comment>
<gene>
    <name evidence="6" type="ORF">JL2886_03833</name>
</gene>
<dbReference type="GO" id="GO:0019867">
    <property type="term" value="C:outer membrane"/>
    <property type="evidence" value="ECO:0007669"/>
    <property type="project" value="InterPro"/>
</dbReference>
<sequence length="603" mass="64128">MYSKPKSRFALRRLASGLLVCGCLLSAPAEAAETLLVAPGAPDDLTARLQGASAVLATGDQSDVQDLLAAALSDYRTMVQVLYDAGYFAPVVNIRLDGREAAAIDPVTPPSRIDRIEISVKPGRRFTFGAAEVRPWPKTSDVDLSDEFTSGAPASTGAIRDAANAGIRAWRRQGHAKVALGGQDITADHRSATLNARLRLQPGPQLRFGKTTILSPSAVREDAIRKIAGFPQGEVYHPDLMSKSATRLRRTGAFSSVSLQEAERANTDGTLDLNVTLEDMPPRRLTFGAELSTTEGVTLTTSWMHRNLFGAAEKLRFEARVSGIGGSSDIDGRIAVRLDRPATLGPDDNIFYLAEAERLDQEHFTATHGMGGIGVRRVFSDTLFAEATVGFDSILATDAFGKRRFKYAFASLRAEYDGRDSTVDPTRGRFLSGRFTPFFGVDGSDPGAQITLDARTYHGFGADDRIVLAGRAQLGSVIGPSHSGVSPTLLFFSGGGGSVRGHEYQSLGVPVAGKTAGGRGYLALSAELRGRITEKISLVGFYDHAYVDADSFVSSDSASHSGAGLGLRYNVSGIGSIRVDLAYPVTGGSDDGPQLYIGIGQAF</sequence>
<dbReference type="InterPro" id="IPR039910">
    <property type="entry name" value="D15-like"/>
</dbReference>
<evidence type="ECO:0000256" key="4">
    <source>
        <dbReference type="SAM" id="SignalP"/>
    </source>
</evidence>
<dbReference type="EMBL" id="CP015124">
    <property type="protein sequence ID" value="ANP38702.1"/>
    <property type="molecule type" value="Genomic_DNA"/>
</dbReference>
<dbReference type="AlphaFoldDB" id="A0A1B0ZWV3"/>
<dbReference type="PANTHER" id="PTHR12815:SF42">
    <property type="entry name" value="BACTERIAL SURFACE ANTIGEN (D15) DOMAIN-CONTAINING PROTEIN"/>
    <property type="match status" value="1"/>
</dbReference>
<evidence type="ECO:0000256" key="1">
    <source>
        <dbReference type="ARBA" id="ARBA00004370"/>
    </source>
</evidence>
<evidence type="ECO:0000256" key="2">
    <source>
        <dbReference type="ARBA" id="ARBA00022452"/>
    </source>
</evidence>
<keyword evidence="3" id="KW-0472">Membrane</keyword>
<keyword evidence="2" id="KW-0812">Transmembrane</keyword>
<dbReference type="Gene3D" id="3.10.20.310">
    <property type="entry name" value="membrane protein fhac"/>
    <property type="match status" value="1"/>
</dbReference>
<feature type="chain" id="PRO_5008518177" description="Bacterial surface antigen (D15) domain-containing protein" evidence="4">
    <location>
        <begin position="32"/>
        <end position="603"/>
    </location>
</feature>
<reference evidence="6 7" key="1">
    <citation type="submission" date="2016-04" db="EMBL/GenBank/DDBJ databases">
        <authorList>
            <person name="Evans L.H."/>
            <person name="Alamgir A."/>
            <person name="Owens N."/>
            <person name="Weber N.D."/>
            <person name="Virtaneva K."/>
            <person name="Barbian K."/>
            <person name="Babar A."/>
            <person name="Rosenke K."/>
        </authorList>
    </citation>
    <scope>NUCLEOTIDE SEQUENCE [LARGE SCALE GENOMIC DNA]</scope>
    <source>
        <strain evidence="6 7">JL2886</strain>
    </source>
</reference>
<dbReference type="Pfam" id="PF01103">
    <property type="entry name" value="Omp85"/>
    <property type="match status" value="1"/>
</dbReference>
<accession>A0A1B0ZWV3</accession>
<evidence type="ECO:0000259" key="5">
    <source>
        <dbReference type="Pfam" id="PF01103"/>
    </source>
</evidence>
<proteinExistence type="predicted"/>
<dbReference type="Proteomes" id="UP000092565">
    <property type="component" value="Chromosome"/>
</dbReference>
<dbReference type="OrthoDB" id="9769707at2"/>
<dbReference type="Gene3D" id="2.40.160.50">
    <property type="entry name" value="membrane protein fhac: a member of the omp85/tpsb transporter family"/>
    <property type="match status" value="1"/>
</dbReference>
<dbReference type="InterPro" id="IPR000184">
    <property type="entry name" value="Bac_surfAg_D15"/>
</dbReference>
<dbReference type="RefSeq" id="WP_065273320.1">
    <property type="nucleotide sequence ID" value="NZ_CP015124.1"/>
</dbReference>
<protein>
    <recommendedName>
        <fullName evidence="5">Bacterial surface antigen (D15) domain-containing protein</fullName>
    </recommendedName>
</protein>
<dbReference type="PANTHER" id="PTHR12815">
    <property type="entry name" value="SORTING AND ASSEMBLY MACHINERY SAMM50 PROTEIN FAMILY MEMBER"/>
    <property type="match status" value="1"/>
</dbReference>
<feature type="signal peptide" evidence="4">
    <location>
        <begin position="1"/>
        <end position="31"/>
    </location>
</feature>
<dbReference type="PATRIC" id="fig|60890.4.peg.3737"/>
<evidence type="ECO:0000313" key="7">
    <source>
        <dbReference type="Proteomes" id="UP000092565"/>
    </source>
</evidence>